<reference evidence="2" key="1">
    <citation type="journal article" date="2019" name="Int. J. Syst. Evol. Microbiol.">
        <title>The Global Catalogue of Microorganisms (GCM) 10K type strain sequencing project: providing services to taxonomists for standard genome sequencing and annotation.</title>
        <authorList>
            <consortium name="The Broad Institute Genomics Platform"/>
            <consortium name="The Broad Institute Genome Sequencing Center for Infectious Disease"/>
            <person name="Wu L."/>
            <person name="Ma J."/>
        </authorList>
    </citation>
    <scope>NUCLEOTIDE SEQUENCE [LARGE SCALE GENOMIC DNA]</scope>
    <source>
        <strain evidence="2">CGMCC 1.13718</strain>
    </source>
</reference>
<protein>
    <recommendedName>
        <fullName evidence="3">Peptidase M61 catalytic domain-containing protein</fullName>
    </recommendedName>
</protein>
<proteinExistence type="predicted"/>
<keyword evidence="2" id="KW-1185">Reference proteome</keyword>
<dbReference type="RefSeq" id="WP_226865012.1">
    <property type="nucleotide sequence ID" value="NZ_JACZFR010000030.1"/>
</dbReference>
<dbReference type="Proteomes" id="UP001596425">
    <property type="component" value="Unassembled WGS sequence"/>
</dbReference>
<comment type="caution">
    <text evidence="1">The sequence shown here is derived from an EMBL/GenBank/DDBJ whole genome shotgun (WGS) entry which is preliminary data.</text>
</comment>
<accession>A0ABW1YS96</accession>
<evidence type="ECO:0000313" key="1">
    <source>
        <dbReference type="EMBL" id="MFC6635626.1"/>
    </source>
</evidence>
<gene>
    <name evidence="1" type="ORF">ACFQBM_20345</name>
</gene>
<sequence length="406" mass="45192">MLLRSLITLFFLLLPLGAIADTYKLLYTAQIDPDSGMARVEIALDGKSLPQKLSMNLSSGRYSDVESDQPLELKKDRAIWRPEGPKARLSYKFTINNQKNSGSYDSRITRDWALLRSDKLIAPMSVTSKGVRSKAELQLELPEGWSAALPYPEIGKLRYRLTDPGRRFVRPKGWMIVGKIGSRQDIIAGIDTKVAAPLGQDIHRQDTLAFLNWNLPEIEKVFPKFPKHLLIVSAGDPMWRGGLSGTRSLFMHADRPLISGNRTSSMIHELVHVGTGIRSGDKQSDWIVEGLAEFYSVEILRRSGGISQRRYDETMDKLAEWGREAPSLLVRRSSGPVTARAAGVMRELDSEIRKASGGKASIDDVARGLAEKRGEVTLERFRQLAEEAAGGPVQALTIENLDDIDR</sequence>
<evidence type="ECO:0008006" key="3">
    <source>
        <dbReference type="Google" id="ProtNLM"/>
    </source>
</evidence>
<evidence type="ECO:0000313" key="2">
    <source>
        <dbReference type="Proteomes" id="UP001596425"/>
    </source>
</evidence>
<dbReference type="EMBL" id="JBHSVR010000001">
    <property type="protein sequence ID" value="MFC6635626.1"/>
    <property type="molecule type" value="Genomic_DNA"/>
</dbReference>
<organism evidence="1 2">
    <name type="scientific">Microbulbifer taiwanensis</name>
    <dbReference type="NCBI Taxonomy" id="986746"/>
    <lineage>
        <taxon>Bacteria</taxon>
        <taxon>Pseudomonadati</taxon>
        <taxon>Pseudomonadota</taxon>
        <taxon>Gammaproteobacteria</taxon>
        <taxon>Cellvibrionales</taxon>
        <taxon>Microbulbiferaceae</taxon>
        <taxon>Microbulbifer</taxon>
    </lineage>
</organism>
<name>A0ABW1YS96_9GAMM</name>